<feature type="domain" description="TACO1/YebC-like N-terminal" evidence="4">
    <location>
        <begin position="83"/>
        <end position="151"/>
    </location>
</feature>
<dbReference type="PANTHER" id="PTHR12532:SF0">
    <property type="entry name" value="TRANSLATIONAL ACTIVATOR OF CYTOCHROME C OXIDASE 1"/>
    <property type="match status" value="1"/>
</dbReference>
<dbReference type="Pfam" id="PF01709">
    <property type="entry name" value="Transcrip_reg"/>
    <property type="match status" value="1"/>
</dbReference>
<dbReference type="InterPro" id="IPR029072">
    <property type="entry name" value="YebC-like"/>
</dbReference>
<dbReference type="EMBL" id="CP019474">
    <property type="protein sequence ID" value="UQC77903.1"/>
    <property type="molecule type" value="Genomic_DNA"/>
</dbReference>
<comment type="similarity">
    <text evidence="1">Belongs to the TACO1 family.</text>
</comment>
<dbReference type="RefSeq" id="XP_049139541.1">
    <property type="nucleotide sequence ID" value="XM_049282398.1"/>
</dbReference>
<dbReference type="PANTHER" id="PTHR12532">
    <property type="entry name" value="TRANSLATIONAL ACTIVATOR OF CYTOCHROME C OXIDASE 1"/>
    <property type="match status" value="1"/>
</dbReference>
<dbReference type="AlphaFoldDB" id="A0A9Q8WBR2"/>
<dbReference type="GO" id="GO:0005739">
    <property type="term" value="C:mitochondrion"/>
    <property type="evidence" value="ECO:0007669"/>
    <property type="project" value="TreeGrafter"/>
</dbReference>
<dbReference type="KEGG" id="clup:CLUP02_03376"/>
<dbReference type="Pfam" id="PF20772">
    <property type="entry name" value="TACO1_YebC_N"/>
    <property type="match status" value="1"/>
</dbReference>
<evidence type="ECO:0000313" key="5">
    <source>
        <dbReference type="EMBL" id="UQC77903.1"/>
    </source>
</evidence>
<protein>
    <recommendedName>
        <fullName evidence="7">Transcriptional regulatory protein</fullName>
    </recommendedName>
</protein>
<dbReference type="Gene3D" id="3.30.70.980">
    <property type="match status" value="2"/>
</dbReference>
<dbReference type="SUPFAM" id="SSF75625">
    <property type="entry name" value="YebC-like"/>
    <property type="match status" value="1"/>
</dbReference>
<dbReference type="Gene3D" id="1.10.10.200">
    <property type="match status" value="1"/>
</dbReference>
<reference evidence="5" key="1">
    <citation type="journal article" date="2021" name="Mol. Plant Microbe Interact.">
        <title>Complete Genome Sequence of the Plant-Pathogenic Fungus Colletotrichum lupini.</title>
        <authorList>
            <person name="Baroncelli R."/>
            <person name="Pensec F."/>
            <person name="Da Lio D."/>
            <person name="Boufleur T."/>
            <person name="Vicente I."/>
            <person name="Sarrocco S."/>
            <person name="Picot A."/>
            <person name="Baraldi E."/>
            <person name="Sukno S."/>
            <person name="Thon M."/>
            <person name="Le Floch G."/>
        </authorList>
    </citation>
    <scope>NUCLEOTIDE SEQUENCE</scope>
    <source>
        <strain evidence="5">IMI 504893</strain>
    </source>
</reference>
<dbReference type="InterPro" id="IPR049083">
    <property type="entry name" value="TACO1_YebC_N"/>
</dbReference>
<proteinExistence type="inferred from homology"/>
<evidence type="ECO:0000259" key="4">
    <source>
        <dbReference type="Pfam" id="PF20772"/>
    </source>
</evidence>
<accession>A0A9Q8WBR2</accession>
<organism evidence="5 6">
    <name type="scientific">Colletotrichum lupini</name>
    <dbReference type="NCBI Taxonomy" id="145971"/>
    <lineage>
        <taxon>Eukaryota</taxon>
        <taxon>Fungi</taxon>
        <taxon>Dikarya</taxon>
        <taxon>Ascomycota</taxon>
        <taxon>Pezizomycotina</taxon>
        <taxon>Sordariomycetes</taxon>
        <taxon>Hypocreomycetidae</taxon>
        <taxon>Glomerellales</taxon>
        <taxon>Glomerellaceae</taxon>
        <taxon>Colletotrichum</taxon>
        <taxon>Colletotrichum acutatum species complex</taxon>
    </lineage>
</organism>
<evidence type="ECO:0000313" key="6">
    <source>
        <dbReference type="Proteomes" id="UP000830671"/>
    </source>
</evidence>
<dbReference type="InterPro" id="IPR048300">
    <property type="entry name" value="TACO1_YebC-like_2nd/3rd_dom"/>
</dbReference>
<feature type="region of interest" description="Disordered" evidence="2">
    <location>
        <begin position="318"/>
        <end position="339"/>
    </location>
</feature>
<dbReference type="InterPro" id="IPR002876">
    <property type="entry name" value="Transcrip_reg_TACO1-like"/>
</dbReference>
<feature type="domain" description="TACO1/YebC-like second and third" evidence="3">
    <location>
        <begin position="160"/>
        <end position="319"/>
    </location>
</feature>
<name>A0A9Q8WBR2_9PEZI</name>
<evidence type="ECO:0000256" key="2">
    <source>
        <dbReference type="SAM" id="MobiDB-lite"/>
    </source>
</evidence>
<evidence type="ECO:0000259" key="3">
    <source>
        <dbReference type="Pfam" id="PF01709"/>
    </source>
</evidence>
<evidence type="ECO:0008006" key="7">
    <source>
        <dbReference type="Google" id="ProtNLM"/>
    </source>
</evidence>
<sequence length="339" mass="36557">MTYHFEAPAVAQPYHLKIATYTLPLSTMRPFAFGPVRTIASRIAIAVPQTAIPRPRAQPTTTTFCCQCLRSLSTTPAALSGHNKWSKIKHKKGAADAQKNNMRSQHSKTIALYSRLHGTDNNPQLVTAVANAKKDGVPKAVIDSAIARGQGRSASGASLESLTLEAILPPGVALIIEVETESKARSLQDLKVLVKKHKGTANAATFFFTRLGRVVFAAKEGSAPVGIDDIMDDAIECGAEDLEADEEGNLVVWTQPNMTNAVVNGVGPKFELELLSSEIIWNANEDTKVKIDEGLEATTLSELLAALQEFPEVQAVYGNPTRGDIPEEQWSGIEENLDS</sequence>
<gene>
    <name evidence="5" type="ORF">CLUP02_03376</name>
</gene>
<dbReference type="Proteomes" id="UP000830671">
    <property type="component" value="Chromosome 2"/>
</dbReference>
<evidence type="ECO:0000256" key="1">
    <source>
        <dbReference type="ARBA" id="ARBA00008724"/>
    </source>
</evidence>
<dbReference type="InterPro" id="IPR017856">
    <property type="entry name" value="Integrase-like_N"/>
</dbReference>
<dbReference type="InterPro" id="IPR026564">
    <property type="entry name" value="Transcrip_reg_TACO1-like_dom3"/>
</dbReference>
<keyword evidence="6" id="KW-1185">Reference proteome</keyword>
<dbReference type="GeneID" id="73337408"/>